<evidence type="ECO:0000256" key="1">
    <source>
        <dbReference type="SAM" id="Phobius"/>
    </source>
</evidence>
<dbReference type="AlphaFoldDB" id="A0A4C1Y026"/>
<dbReference type="Proteomes" id="UP000299102">
    <property type="component" value="Unassembled WGS sequence"/>
</dbReference>
<protein>
    <submittedName>
        <fullName evidence="2">Uncharacterized protein</fullName>
    </submittedName>
</protein>
<organism evidence="2 3">
    <name type="scientific">Eumeta variegata</name>
    <name type="common">Bagworm moth</name>
    <name type="synonym">Eumeta japonica</name>
    <dbReference type="NCBI Taxonomy" id="151549"/>
    <lineage>
        <taxon>Eukaryota</taxon>
        <taxon>Metazoa</taxon>
        <taxon>Ecdysozoa</taxon>
        <taxon>Arthropoda</taxon>
        <taxon>Hexapoda</taxon>
        <taxon>Insecta</taxon>
        <taxon>Pterygota</taxon>
        <taxon>Neoptera</taxon>
        <taxon>Endopterygota</taxon>
        <taxon>Lepidoptera</taxon>
        <taxon>Glossata</taxon>
        <taxon>Ditrysia</taxon>
        <taxon>Tineoidea</taxon>
        <taxon>Psychidae</taxon>
        <taxon>Oiketicinae</taxon>
        <taxon>Eumeta</taxon>
    </lineage>
</organism>
<keyword evidence="3" id="KW-1185">Reference proteome</keyword>
<feature type="transmembrane region" description="Helical" evidence="1">
    <location>
        <begin position="21"/>
        <end position="44"/>
    </location>
</feature>
<evidence type="ECO:0000313" key="2">
    <source>
        <dbReference type="EMBL" id="GBP67877.1"/>
    </source>
</evidence>
<name>A0A4C1Y026_EUMVA</name>
<proteinExistence type="predicted"/>
<reference evidence="2 3" key="1">
    <citation type="journal article" date="2019" name="Commun. Biol.">
        <title>The bagworm genome reveals a unique fibroin gene that provides high tensile strength.</title>
        <authorList>
            <person name="Kono N."/>
            <person name="Nakamura H."/>
            <person name="Ohtoshi R."/>
            <person name="Tomita M."/>
            <person name="Numata K."/>
            <person name="Arakawa K."/>
        </authorList>
    </citation>
    <scope>NUCLEOTIDE SEQUENCE [LARGE SCALE GENOMIC DNA]</scope>
</reference>
<keyword evidence="1" id="KW-0812">Transmembrane</keyword>
<keyword evidence="1" id="KW-0472">Membrane</keyword>
<keyword evidence="1" id="KW-1133">Transmembrane helix</keyword>
<dbReference type="EMBL" id="BGZK01000994">
    <property type="protein sequence ID" value="GBP67877.1"/>
    <property type="molecule type" value="Genomic_DNA"/>
</dbReference>
<accession>A0A4C1Y026</accession>
<sequence length="75" mass="8330">MVTVAHEHSQPKRRHRCVARLWLADTAAVSVISYLLALPLALLIEYPAVQLYKAAVESGSGKETEKDTSVKNKRL</sequence>
<gene>
    <name evidence="2" type="ORF">EVAR_86704_1</name>
</gene>
<evidence type="ECO:0000313" key="3">
    <source>
        <dbReference type="Proteomes" id="UP000299102"/>
    </source>
</evidence>
<comment type="caution">
    <text evidence="2">The sequence shown here is derived from an EMBL/GenBank/DDBJ whole genome shotgun (WGS) entry which is preliminary data.</text>
</comment>